<evidence type="ECO:0000256" key="3">
    <source>
        <dbReference type="ARBA" id="ARBA00022729"/>
    </source>
</evidence>
<dbReference type="GO" id="GO:0030246">
    <property type="term" value="F:carbohydrate binding"/>
    <property type="evidence" value="ECO:0007669"/>
    <property type="project" value="UniProtKB-ARBA"/>
</dbReference>
<dbReference type="PANTHER" id="PTHR46847:SF1">
    <property type="entry name" value="D-ALLOSE-BINDING PERIPLASMIC PROTEIN-RELATED"/>
    <property type="match status" value="1"/>
</dbReference>
<feature type="signal peptide" evidence="4">
    <location>
        <begin position="1"/>
        <end position="19"/>
    </location>
</feature>
<protein>
    <submittedName>
        <fullName evidence="6">Substrate-binding domain-containing protein</fullName>
    </submittedName>
</protein>
<sequence length="328" mass="34973">MKAMKCVALALVAFGVAFTTGCDRHSNKEVFYMVSSNMALPYWQTAAKGFNKAASQYKVTAKVVGPENYDPQAELAELQKAVAAKPAGILISVADVSVLGPAIDSAIGAGVPVITIDSDAVGSKRLFFIGTNNLEAGRMGGHRVIEQLGGVGNVVFFTISGQPNMEERLKGFKDVLDTRPGIHIIDVIDIKNDARTAFDKTQELMVQTGPKKINAFVCLESASGKMVSDAVKRTNAGDRVVVAWDVNQDTLDGIKGGSINATVAQKPFTMGFIGLRSLDEIFHAPPVALSTDYSQDAFSPFPVFIDTGTSLVDKHNVDAYISSAEAHQ</sequence>
<dbReference type="PANTHER" id="PTHR46847">
    <property type="entry name" value="D-ALLOSE-BINDING PERIPLASMIC PROTEIN-RELATED"/>
    <property type="match status" value="1"/>
</dbReference>
<feature type="chain" id="PRO_5043560060" evidence="4">
    <location>
        <begin position="20"/>
        <end position="328"/>
    </location>
</feature>
<keyword evidence="3 4" id="KW-0732">Signal</keyword>
<evidence type="ECO:0000259" key="5">
    <source>
        <dbReference type="Pfam" id="PF13407"/>
    </source>
</evidence>
<dbReference type="RefSeq" id="WP_348265086.1">
    <property type="nucleotide sequence ID" value="NZ_CP121196.1"/>
</dbReference>
<dbReference type="SUPFAM" id="SSF53822">
    <property type="entry name" value="Periplasmic binding protein-like I"/>
    <property type="match status" value="1"/>
</dbReference>
<feature type="domain" description="Periplasmic binding protein" evidence="5">
    <location>
        <begin position="32"/>
        <end position="280"/>
    </location>
</feature>
<dbReference type="InterPro" id="IPR025997">
    <property type="entry name" value="SBP_2_dom"/>
</dbReference>
<dbReference type="AlphaFoldDB" id="A0AAU7DPN9"/>
<dbReference type="PROSITE" id="PS51257">
    <property type="entry name" value="PROKAR_LIPOPROTEIN"/>
    <property type="match status" value="1"/>
</dbReference>
<reference evidence="6" key="1">
    <citation type="submission" date="2023-03" db="EMBL/GenBank/DDBJ databases">
        <title>Edaphobacter sp.</title>
        <authorList>
            <person name="Huber K.J."/>
            <person name="Papendorf J."/>
            <person name="Pilke C."/>
            <person name="Bunk B."/>
            <person name="Sproeer C."/>
            <person name="Pester M."/>
        </authorList>
    </citation>
    <scope>NUCLEOTIDE SEQUENCE</scope>
    <source>
        <strain evidence="6">DSM 110680</strain>
    </source>
</reference>
<gene>
    <name evidence="6" type="ORF">P8935_11220</name>
</gene>
<dbReference type="EMBL" id="CP121196">
    <property type="protein sequence ID" value="XBH19864.1"/>
    <property type="molecule type" value="Genomic_DNA"/>
</dbReference>
<proteinExistence type="inferred from homology"/>
<evidence type="ECO:0000256" key="1">
    <source>
        <dbReference type="ARBA" id="ARBA00004196"/>
    </source>
</evidence>
<dbReference type="Gene3D" id="3.40.50.2300">
    <property type="match status" value="2"/>
</dbReference>
<dbReference type="GO" id="GO:0030313">
    <property type="term" value="C:cell envelope"/>
    <property type="evidence" value="ECO:0007669"/>
    <property type="project" value="UniProtKB-SubCell"/>
</dbReference>
<organism evidence="6">
    <name type="scientific">Telmatobacter sp. DSM 110680</name>
    <dbReference type="NCBI Taxonomy" id="3036704"/>
    <lineage>
        <taxon>Bacteria</taxon>
        <taxon>Pseudomonadati</taxon>
        <taxon>Acidobacteriota</taxon>
        <taxon>Terriglobia</taxon>
        <taxon>Terriglobales</taxon>
        <taxon>Acidobacteriaceae</taxon>
        <taxon>Telmatobacter</taxon>
    </lineage>
</organism>
<evidence type="ECO:0000313" key="6">
    <source>
        <dbReference type="EMBL" id="XBH19864.1"/>
    </source>
</evidence>
<comment type="subcellular location">
    <subcellularLocation>
        <location evidence="1">Cell envelope</location>
    </subcellularLocation>
</comment>
<accession>A0AAU7DPN9</accession>
<name>A0AAU7DPN9_9BACT</name>
<dbReference type="InterPro" id="IPR028082">
    <property type="entry name" value="Peripla_BP_I"/>
</dbReference>
<dbReference type="Pfam" id="PF13407">
    <property type="entry name" value="Peripla_BP_4"/>
    <property type="match status" value="1"/>
</dbReference>
<comment type="similarity">
    <text evidence="2">Belongs to the bacterial solute-binding protein 2 family.</text>
</comment>
<evidence type="ECO:0000256" key="4">
    <source>
        <dbReference type="SAM" id="SignalP"/>
    </source>
</evidence>
<evidence type="ECO:0000256" key="2">
    <source>
        <dbReference type="ARBA" id="ARBA00007639"/>
    </source>
</evidence>